<dbReference type="GO" id="GO:0004386">
    <property type="term" value="F:helicase activity"/>
    <property type="evidence" value="ECO:0007669"/>
    <property type="project" value="UniProtKB-KW"/>
</dbReference>
<dbReference type="SUPFAM" id="SSF52540">
    <property type="entry name" value="P-loop containing nucleoside triphosphate hydrolases"/>
    <property type="match status" value="1"/>
</dbReference>
<accession>A0A7Y6A020</accession>
<dbReference type="PANTHER" id="PTHR11274:SF0">
    <property type="entry name" value="GENERAL TRANSCRIPTION AND DNA REPAIR FACTOR IIH HELICASE SUBUNIT XPB"/>
    <property type="match status" value="1"/>
</dbReference>
<organism evidence="8 9">
    <name type="scientific">Cellulomonas humilata</name>
    <dbReference type="NCBI Taxonomy" id="144055"/>
    <lineage>
        <taxon>Bacteria</taxon>
        <taxon>Bacillati</taxon>
        <taxon>Actinomycetota</taxon>
        <taxon>Actinomycetes</taxon>
        <taxon>Micrococcales</taxon>
        <taxon>Cellulomonadaceae</taxon>
        <taxon>Cellulomonas</taxon>
    </lineage>
</organism>
<name>A0A7Y6A020_9CELL</name>
<dbReference type="Pfam" id="PF00271">
    <property type="entry name" value="Helicase_C"/>
    <property type="match status" value="1"/>
</dbReference>
<dbReference type="AlphaFoldDB" id="A0A7Y6A020"/>
<evidence type="ECO:0000259" key="6">
    <source>
        <dbReference type="PROSITE" id="PS51192"/>
    </source>
</evidence>
<dbReference type="Gene3D" id="3.40.50.300">
    <property type="entry name" value="P-loop containing nucleotide triphosphate hydrolases"/>
    <property type="match status" value="2"/>
</dbReference>
<keyword evidence="2" id="KW-0378">Hydrolase</keyword>
<gene>
    <name evidence="8" type="ORF">HP550_08150</name>
</gene>
<evidence type="ECO:0000313" key="9">
    <source>
        <dbReference type="Proteomes" id="UP000565724"/>
    </source>
</evidence>
<dbReference type="InterPro" id="IPR050615">
    <property type="entry name" value="ATP-dep_DNA_Helicase"/>
</dbReference>
<keyword evidence="3 8" id="KW-0347">Helicase</keyword>
<dbReference type="Proteomes" id="UP000565724">
    <property type="component" value="Unassembled WGS sequence"/>
</dbReference>
<dbReference type="InterPro" id="IPR001650">
    <property type="entry name" value="Helicase_C-like"/>
</dbReference>
<feature type="domain" description="Helicase ATP-binding" evidence="6">
    <location>
        <begin position="298"/>
        <end position="447"/>
    </location>
</feature>
<keyword evidence="9" id="KW-1185">Reference proteome</keyword>
<dbReference type="InterPro" id="IPR014001">
    <property type="entry name" value="Helicase_ATP-bd"/>
</dbReference>
<dbReference type="EMBL" id="JABMCI010000060">
    <property type="protein sequence ID" value="NUU17221.1"/>
    <property type="molecule type" value="Genomic_DNA"/>
</dbReference>
<dbReference type="Pfam" id="PF04851">
    <property type="entry name" value="ResIII"/>
    <property type="match status" value="1"/>
</dbReference>
<dbReference type="GO" id="GO:0016787">
    <property type="term" value="F:hydrolase activity"/>
    <property type="evidence" value="ECO:0007669"/>
    <property type="project" value="UniProtKB-KW"/>
</dbReference>
<dbReference type="InterPro" id="IPR027417">
    <property type="entry name" value="P-loop_NTPase"/>
</dbReference>
<dbReference type="GO" id="GO:0003677">
    <property type="term" value="F:DNA binding"/>
    <property type="evidence" value="ECO:0007669"/>
    <property type="project" value="InterPro"/>
</dbReference>
<dbReference type="PROSITE" id="PS51194">
    <property type="entry name" value="HELICASE_CTER"/>
    <property type="match status" value="1"/>
</dbReference>
<dbReference type="InterPro" id="IPR006935">
    <property type="entry name" value="Helicase/UvrB_N"/>
</dbReference>
<evidence type="ECO:0000256" key="5">
    <source>
        <dbReference type="SAM" id="MobiDB-lite"/>
    </source>
</evidence>
<feature type="domain" description="Helicase C-terminal" evidence="7">
    <location>
        <begin position="547"/>
        <end position="704"/>
    </location>
</feature>
<evidence type="ECO:0000313" key="8">
    <source>
        <dbReference type="EMBL" id="NUU17221.1"/>
    </source>
</evidence>
<evidence type="ECO:0000256" key="2">
    <source>
        <dbReference type="ARBA" id="ARBA00022801"/>
    </source>
</evidence>
<evidence type="ECO:0000259" key="7">
    <source>
        <dbReference type="PROSITE" id="PS51194"/>
    </source>
</evidence>
<reference evidence="8 9" key="1">
    <citation type="submission" date="2020-05" db="EMBL/GenBank/DDBJ databases">
        <title>Genome Sequencing of Type Strains.</title>
        <authorList>
            <person name="Lemaire J.F."/>
            <person name="Inderbitzin P."/>
            <person name="Gregorio O.A."/>
            <person name="Collins S.B."/>
            <person name="Wespe N."/>
            <person name="Knight-Connoni V."/>
        </authorList>
    </citation>
    <scope>NUCLEOTIDE SEQUENCE [LARGE SCALE GENOMIC DNA]</scope>
    <source>
        <strain evidence="8 9">ATCC 25174</strain>
    </source>
</reference>
<dbReference type="SMART" id="SM00490">
    <property type="entry name" value="HELICc"/>
    <property type="match status" value="1"/>
</dbReference>
<proteinExistence type="predicted"/>
<dbReference type="GO" id="GO:0005524">
    <property type="term" value="F:ATP binding"/>
    <property type="evidence" value="ECO:0007669"/>
    <property type="project" value="UniProtKB-KW"/>
</dbReference>
<sequence length="707" mass="74184">MSTPNDALHAALIARPQQSARELALGLAVAGHTGLTEAEVERVLERDPRLRSDGSTPPRWRALGTGHPATQLHLPTPHHPAPHVLAPATSFGPRAVPGASEQPVTPGGILPAAAFGRRPSVLLRQDTEPAQTVTGAPPAADAPTVPVRVPVIARLAAINPPAVALPVPRPAAAPMSPLPSRPTVEVSAAITAPDAPTTRPVAQVTAPPAPPAAAVAPVAAIAPVAPVETASIETAAPIEAPVPAEVLAPVTPPRTPSVSALFQSHAAPATADRSPLPPGGDVRYVGPQLRRWQKDVLDAWLAAGRRGIVEAVSAQGRGVVGVLATWDALTRGEKVLVLVPTTDLLEQWLTTLTVQLPGLSVGRRDLTTAHTFDDCDVLVSLVSSAFGHDLLEGRAGLLVADEVHRYGSARPAETLRDGFGARLGLTSSIERQDAGVDEILRPYFGTVLDGCDLRRGRAEGVLARFRLAVVPVDLGPAEQAEHDALTAQITELQDRLATHGCAPATFLEDAIRLQGGWRENARAAADASGWLRAVSTRRDLLATSAAKVEAVALLGPTLARSARGLVFTHAKDDADTAATHLRAAGVATSWFHNGQEPEVRRNTLRDLRRGRVTVLSAPKALDEGLDLPTIDAVVILSSSRSRRQLVQRVSPVLRPSQADRLPLVVVVHARGTVDADDGFLADLVEVATEVRTFDGDAAEITDWFVGA</sequence>
<keyword evidence="1" id="KW-0547">Nucleotide-binding</keyword>
<evidence type="ECO:0000256" key="4">
    <source>
        <dbReference type="ARBA" id="ARBA00022840"/>
    </source>
</evidence>
<evidence type="ECO:0000256" key="1">
    <source>
        <dbReference type="ARBA" id="ARBA00022741"/>
    </source>
</evidence>
<dbReference type="PROSITE" id="PS51192">
    <property type="entry name" value="HELICASE_ATP_BIND_1"/>
    <property type="match status" value="1"/>
</dbReference>
<comment type="caution">
    <text evidence="8">The sequence shown here is derived from an EMBL/GenBank/DDBJ whole genome shotgun (WGS) entry which is preliminary data.</text>
</comment>
<feature type="region of interest" description="Disordered" evidence="5">
    <location>
        <begin position="46"/>
        <end position="67"/>
    </location>
</feature>
<protein>
    <submittedName>
        <fullName evidence="8">DEAD/DEAH box helicase family protein</fullName>
    </submittedName>
</protein>
<keyword evidence="4" id="KW-0067">ATP-binding</keyword>
<dbReference type="PANTHER" id="PTHR11274">
    <property type="entry name" value="RAD25/XP-B DNA REPAIR HELICASE"/>
    <property type="match status" value="1"/>
</dbReference>
<evidence type="ECO:0000256" key="3">
    <source>
        <dbReference type="ARBA" id="ARBA00022806"/>
    </source>
</evidence>
<dbReference type="RefSeq" id="WP_175347107.1">
    <property type="nucleotide sequence ID" value="NZ_JABMCI010000060.1"/>
</dbReference>